<dbReference type="Gene3D" id="1.10.3730.20">
    <property type="match status" value="1"/>
</dbReference>
<comment type="similarity">
    <text evidence="1">Belongs to the EamA transporter family.</text>
</comment>
<feature type="transmembrane region" description="Helical" evidence="2">
    <location>
        <begin position="184"/>
        <end position="201"/>
    </location>
</feature>
<reference evidence="4 5" key="1">
    <citation type="submission" date="2018-03" db="EMBL/GenBank/DDBJ databases">
        <title>Genome sequence of Clostridium liquoris DSM 100320.</title>
        <authorList>
            <person name="Poehlein A."/>
            <person name="Daniel R."/>
        </authorList>
    </citation>
    <scope>NUCLEOTIDE SEQUENCE [LARGE SCALE GENOMIC DNA]</scope>
    <source>
        <strain evidence="4 5">DSM 100320</strain>
    </source>
</reference>
<dbReference type="PANTHER" id="PTHR22911:SF102">
    <property type="entry name" value="MEMBRANE PROTEIN"/>
    <property type="match status" value="1"/>
</dbReference>
<evidence type="ECO:0000256" key="2">
    <source>
        <dbReference type="SAM" id="Phobius"/>
    </source>
</evidence>
<feature type="transmembrane region" description="Helical" evidence="2">
    <location>
        <begin position="124"/>
        <end position="142"/>
    </location>
</feature>
<dbReference type="RefSeq" id="WP_106062722.1">
    <property type="nucleotide sequence ID" value="NZ_PVXO01000009.1"/>
</dbReference>
<organism evidence="4 5">
    <name type="scientific">Clostridium liquoris</name>
    <dbReference type="NCBI Taxonomy" id="1289519"/>
    <lineage>
        <taxon>Bacteria</taxon>
        <taxon>Bacillati</taxon>
        <taxon>Bacillota</taxon>
        <taxon>Clostridia</taxon>
        <taxon>Eubacteriales</taxon>
        <taxon>Clostridiaceae</taxon>
        <taxon>Clostridium</taxon>
    </lineage>
</organism>
<feature type="domain" description="EamA" evidence="3">
    <location>
        <begin position="4"/>
        <end position="138"/>
    </location>
</feature>
<evidence type="ECO:0000256" key="1">
    <source>
        <dbReference type="ARBA" id="ARBA00007362"/>
    </source>
</evidence>
<evidence type="ECO:0000259" key="3">
    <source>
        <dbReference type="Pfam" id="PF00892"/>
    </source>
</evidence>
<feature type="transmembrane region" description="Helical" evidence="2">
    <location>
        <begin position="66"/>
        <end position="85"/>
    </location>
</feature>
<dbReference type="AlphaFoldDB" id="A0A2T0B8F2"/>
<dbReference type="Pfam" id="PF00892">
    <property type="entry name" value="EamA"/>
    <property type="match status" value="2"/>
</dbReference>
<protein>
    <submittedName>
        <fullName evidence="4">Putative DMT superfamily transporter inner membrane protein</fullName>
    </submittedName>
</protein>
<gene>
    <name evidence="4" type="ORF">CLLI_05530</name>
</gene>
<feature type="transmembrane region" description="Helical" evidence="2">
    <location>
        <begin position="207"/>
        <end position="231"/>
    </location>
</feature>
<feature type="domain" description="EamA" evidence="3">
    <location>
        <begin position="153"/>
        <end position="282"/>
    </location>
</feature>
<feature type="transmembrane region" description="Helical" evidence="2">
    <location>
        <begin position="97"/>
        <end position="115"/>
    </location>
</feature>
<dbReference type="OrthoDB" id="9814238at2"/>
<dbReference type="Proteomes" id="UP000239706">
    <property type="component" value="Unassembled WGS sequence"/>
</dbReference>
<keyword evidence="2" id="KW-0472">Membrane</keyword>
<feature type="transmembrane region" description="Helical" evidence="2">
    <location>
        <begin position="31"/>
        <end position="50"/>
    </location>
</feature>
<sequence length="284" mass="31167">MNSVLKIVIAMVIWGSVGLFVKNIDMPSIEIAFLRGAIGTVFLLIVNFFMKSKVPKEEQEEHSKKDIILLGISGIALVLNWLLLFQAYKYTTITNAILSYYTAPVFILLLSPIVLKEKLTLKKLISVLVAMGGLALIMMNQPEANGGNYMHAKGISYGLAAAAAYTSVLLLNKSIKGFSSFYRTIAQIIISTLILLPMVLFRGNLHITGINMIINILILGVFHTGLAYLLYFSSIQNVSAQRISVLSYIDPISAIILGTLFLGEPLTIYHVIGGACILFSTFEK</sequence>
<comment type="caution">
    <text evidence="4">The sequence shown here is derived from an EMBL/GenBank/DDBJ whole genome shotgun (WGS) entry which is preliminary data.</text>
</comment>
<evidence type="ECO:0000313" key="4">
    <source>
        <dbReference type="EMBL" id="PRR80169.1"/>
    </source>
</evidence>
<feature type="transmembrane region" description="Helical" evidence="2">
    <location>
        <begin position="154"/>
        <end position="172"/>
    </location>
</feature>
<dbReference type="InterPro" id="IPR000620">
    <property type="entry name" value="EamA_dom"/>
</dbReference>
<dbReference type="InterPro" id="IPR037185">
    <property type="entry name" value="EmrE-like"/>
</dbReference>
<dbReference type="PANTHER" id="PTHR22911">
    <property type="entry name" value="ACYL-MALONYL CONDENSING ENZYME-RELATED"/>
    <property type="match status" value="1"/>
</dbReference>
<name>A0A2T0B8F2_9CLOT</name>
<keyword evidence="2" id="KW-1133">Transmembrane helix</keyword>
<evidence type="ECO:0000313" key="5">
    <source>
        <dbReference type="Proteomes" id="UP000239706"/>
    </source>
</evidence>
<dbReference type="GO" id="GO:0016020">
    <property type="term" value="C:membrane"/>
    <property type="evidence" value="ECO:0007669"/>
    <property type="project" value="InterPro"/>
</dbReference>
<keyword evidence="5" id="KW-1185">Reference proteome</keyword>
<feature type="transmembrane region" description="Helical" evidence="2">
    <location>
        <begin position="7"/>
        <end position="25"/>
    </location>
</feature>
<dbReference type="EMBL" id="PVXO01000009">
    <property type="protein sequence ID" value="PRR80169.1"/>
    <property type="molecule type" value="Genomic_DNA"/>
</dbReference>
<keyword evidence="2" id="KW-0812">Transmembrane</keyword>
<dbReference type="SUPFAM" id="SSF103481">
    <property type="entry name" value="Multidrug resistance efflux transporter EmrE"/>
    <property type="match status" value="2"/>
</dbReference>
<accession>A0A2T0B8F2</accession>
<proteinExistence type="inferred from homology"/>